<gene>
    <name evidence="1" type="ORF">SCALOS_LOCUS6164</name>
</gene>
<comment type="caution">
    <text evidence="1">The sequence shown here is derived from an EMBL/GenBank/DDBJ whole genome shotgun (WGS) entry which is preliminary data.</text>
</comment>
<evidence type="ECO:0000313" key="1">
    <source>
        <dbReference type="EMBL" id="CAG8579853.1"/>
    </source>
</evidence>
<dbReference type="EMBL" id="CAJVPM010011269">
    <property type="protein sequence ID" value="CAG8579853.1"/>
    <property type="molecule type" value="Genomic_DNA"/>
</dbReference>
<proteinExistence type="predicted"/>
<organism evidence="1 2">
    <name type="scientific">Scutellospora calospora</name>
    <dbReference type="NCBI Taxonomy" id="85575"/>
    <lineage>
        <taxon>Eukaryota</taxon>
        <taxon>Fungi</taxon>
        <taxon>Fungi incertae sedis</taxon>
        <taxon>Mucoromycota</taxon>
        <taxon>Glomeromycotina</taxon>
        <taxon>Glomeromycetes</taxon>
        <taxon>Diversisporales</taxon>
        <taxon>Gigasporaceae</taxon>
        <taxon>Scutellospora</taxon>
    </lineage>
</organism>
<protein>
    <submittedName>
        <fullName evidence="1">2024_t:CDS:1</fullName>
    </submittedName>
</protein>
<sequence>NVATDDDGFEFTFCLIRMLIIRFNEVMSLTGFIVFIFFGTGQNALSTYRMWGRKIHLDSFFSCFKERPEDFQINSTFHAPKSPHSFNSHQYSNSLGDIKIIIPDQNKGNNNLLFLNGHRIPSEWLNVIYQV</sequence>
<accession>A0ACA9MC47</accession>
<keyword evidence="2" id="KW-1185">Reference proteome</keyword>
<reference evidence="1" key="1">
    <citation type="submission" date="2021-06" db="EMBL/GenBank/DDBJ databases">
        <authorList>
            <person name="Kallberg Y."/>
            <person name="Tangrot J."/>
            <person name="Rosling A."/>
        </authorList>
    </citation>
    <scope>NUCLEOTIDE SEQUENCE</scope>
    <source>
        <strain evidence="1">AU212A</strain>
    </source>
</reference>
<dbReference type="Proteomes" id="UP000789860">
    <property type="component" value="Unassembled WGS sequence"/>
</dbReference>
<name>A0ACA9MC47_9GLOM</name>
<feature type="non-terminal residue" evidence="1">
    <location>
        <position position="1"/>
    </location>
</feature>
<evidence type="ECO:0000313" key="2">
    <source>
        <dbReference type="Proteomes" id="UP000789860"/>
    </source>
</evidence>
<feature type="non-terminal residue" evidence="1">
    <location>
        <position position="131"/>
    </location>
</feature>